<evidence type="ECO:0000313" key="5">
    <source>
        <dbReference type="Proteomes" id="UP001153620"/>
    </source>
</evidence>
<dbReference type="FunFam" id="3.30.160.60:FF:001782">
    <property type="entry name" value="Ras-responsive element-binding protein 1a"/>
    <property type="match status" value="1"/>
</dbReference>
<keyword evidence="1" id="KW-0479">Metal-binding</keyword>
<feature type="domain" description="C2H2-type" evidence="3">
    <location>
        <begin position="1296"/>
        <end position="1323"/>
    </location>
</feature>
<feature type="region of interest" description="Disordered" evidence="2">
    <location>
        <begin position="1"/>
        <end position="101"/>
    </location>
</feature>
<feature type="region of interest" description="Disordered" evidence="2">
    <location>
        <begin position="251"/>
        <end position="303"/>
    </location>
</feature>
<dbReference type="Pfam" id="PF00096">
    <property type="entry name" value="zf-C2H2"/>
    <property type="match status" value="3"/>
</dbReference>
<feature type="domain" description="C2H2-type" evidence="3">
    <location>
        <begin position="172"/>
        <end position="199"/>
    </location>
</feature>
<dbReference type="FunFam" id="3.30.160.60:FF:002512">
    <property type="entry name" value="Pebbled, isoform A"/>
    <property type="match status" value="1"/>
</dbReference>
<keyword evidence="1" id="KW-0863">Zinc-finger</keyword>
<evidence type="ECO:0000259" key="3">
    <source>
        <dbReference type="PROSITE" id="PS50157"/>
    </source>
</evidence>
<feature type="compositionally biased region" description="Low complexity" evidence="2">
    <location>
        <begin position="1260"/>
        <end position="1271"/>
    </location>
</feature>
<dbReference type="InterPro" id="IPR013087">
    <property type="entry name" value="Znf_C2H2_type"/>
</dbReference>
<feature type="region of interest" description="Disordered" evidence="2">
    <location>
        <begin position="696"/>
        <end position="740"/>
    </location>
</feature>
<feature type="compositionally biased region" description="Pro residues" evidence="2">
    <location>
        <begin position="950"/>
        <end position="959"/>
    </location>
</feature>
<feature type="domain" description="C2H2-type" evidence="3">
    <location>
        <begin position="581"/>
        <end position="603"/>
    </location>
</feature>
<feature type="domain" description="C2H2-type" evidence="3">
    <location>
        <begin position="235"/>
        <end position="262"/>
    </location>
</feature>
<feature type="region of interest" description="Disordered" evidence="2">
    <location>
        <begin position="1535"/>
        <end position="1575"/>
    </location>
</feature>
<feature type="compositionally biased region" description="Basic and acidic residues" evidence="2">
    <location>
        <begin position="1195"/>
        <end position="1218"/>
    </location>
</feature>
<dbReference type="SUPFAM" id="SSF57667">
    <property type="entry name" value="beta-beta-alpha zinc fingers"/>
    <property type="match status" value="5"/>
</dbReference>
<gene>
    <name evidence="4" type="ORF">CHIRRI_LOCUS4571</name>
</gene>
<dbReference type="GO" id="GO:0005634">
    <property type="term" value="C:nucleus"/>
    <property type="evidence" value="ECO:0007669"/>
    <property type="project" value="TreeGrafter"/>
</dbReference>
<dbReference type="EMBL" id="OU895878">
    <property type="protein sequence ID" value="CAH1717051.1"/>
    <property type="molecule type" value="Genomic_DNA"/>
</dbReference>
<feature type="compositionally biased region" description="Acidic residues" evidence="2">
    <location>
        <begin position="707"/>
        <end position="717"/>
    </location>
</feature>
<feature type="compositionally biased region" description="Basic and acidic residues" evidence="2">
    <location>
        <begin position="1118"/>
        <end position="1128"/>
    </location>
</feature>
<feature type="compositionally biased region" description="Polar residues" evidence="2">
    <location>
        <begin position="64"/>
        <end position="86"/>
    </location>
</feature>
<dbReference type="Gene3D" id="3.30.160.60">
    <property type="entry name" value="Classic Zinc Finger"/>
    <property type="match status" value="10"/>
</dbReference>
<feature type="compositionally biased region" description="Acidic residues" evidence="2">
    <location>
        <begin position="54"/>
        <end position="63"/>
    </location>
</feature>
<dbReference type="SMART" id="SM00355">
    <property type="entry name" value="ZnF_C2H2"/>
    <property type="match status" value="15"/>
</dbReference>
<feature type="compositionally biased region" description="Low complexity" evidence="2">
    <location>
        <begin position="269"/>
        <end position="291"/>
    </location>
</feature>
<feature type="compositionally biased region" description="Low complexity" evidence="2">
    <location>
        <begin position="1554"/>
        <end position="1569"/>
    </location>
</feature>
<dbReference type="FunFam" id="3.30.160.60:FF:001967">
    <property type="entry name" value="Ras-responsive element-binding protein"/>
    <property type="match status" value="1"/>
</dbReference>
<dbReference type="PROSITE" id="PS00028">
    <property type="entry name" value="ZINC_FINGER_C2H2_1"/>
    <property type="match status" value="11"/>
</dbReference>
<keyword evidence="1" id="KW-0862">Zinc</keyword>
<dbReference type="GO" id="GO:0000978">
    <property type="term" value="F:RNA polymerase II cis-regulatory region sequence-specific DNA binding"/>
    <property type="evidence" value="ECO:0007669"/>
    <property type="project" value="TreeGrafter"/>
</dbReference>
<dbReference type="PANTHER" id="PTHR46451">
    <property type="entry name" value="RAS-RESPONSIVE ELEMENT-BINDING PROTEIN 1"/>
    <property type="match status" value="1"/>
</dbReference>
<dbReference type="InterPro" id="IPR036236">
    <property type="entry name" value="Znf_C2H2_sf"/>
</dbReference>
<feature type="region of interest" description="Disordered" evidence="2">
    <location>
        <begin position="789"/>
        <end position="818"/>
    </location>
</feature>
<evidence type="ECO:0000313" key="4">
    <source>
        <dbReference type="EMBL" id="CAH1717051.1"/>
    </source>
</evidence>
<proteinExistence type="predicted"/>
<feature type="domain" description="C2H2-type" evidence="3">
    <location>
        <begin position="1007"/>
        <end position="1030"/>
    </location>
</feature>
<feature type="domain" description="C2H2-type" evidence="3">
    <location>
        <begin position="640"/>
        <end position="668"/>
    </location>
</feature>
<feature type="compositionally biased region" description="Polar residues" evidence="2">
    <location>
        <begin position="925"/>
        <end position="946"/>
    </location>
</feature>
<feature type="compositionally biased region" description="Basic and acidic residues" evidence="2">
    <location>
        <begin position="807"/>
        <end position="818"/>
    </location>
</feature>
<dbReference type="PANTHER" id="PTHR46451:SF1">
    <property type="entry name" value="RAS-RESPONSIVE ELEMENT-BINDING PROTEIN 1"/>
    <property type="match status" value="1"/>
</dbReference>
<evidence type="ECO:0000256" key="2">
    <source>
        <dbReference type="SAM" id="MobiDB-lite"/>
    </source>
</evidence>
<reference evidence="4" key="2">
    <citation type="submission" date="2022-10" db="EMBL/GenBank/DDBJ databases">
        <authorList>
            <consortium name="ENA_rothamsted_submissions"/>
            <consortium name="culmorum"/>
            <person name="King R."/>
        </authorList>
    </citation>
    <scope>NUCLEOTIDE SEQUENCE</scope>
</reference>
<dbReference type="GO" id="GO:0001228">
    <property type="term" value="F:DNA-binding transcription activator activity, RNA polymerase II-specific"/>
    <property type="evidence" value="ECO:0007669"/>
    <property type="project" value="TreeGrafter"/>
</dbReference>
<organism evidence="4 5">
    <name type="scientific">Chironomus riparius</name>
    <dbReference type="NCBI Taxonomy" id="315576"/>
    <lineage>
        <taxon>Eukaryota</taxon>
        <taxon>Metazoa</taxon>
        <taxon>Ecdysozoa</taxon>
        <taxon>Arthropoda</taxon>
        <taxon>Hexapoda</taxon>
        <taxon>Insecta</taxon>
        <taxon>Pterygota</taxon>
        <taxon>Neoptera</taxon>
        <taxon>Endopterygota</taxon>
        <taxon>Diptera</taxon>
        <taxon>Nematocera</taxon>
        <taxon>Chironomoidea</taxon>
        <taxon>Chironomidae</taxon>
        <taxon>Chironominae</taxon>
        <taxon>Chironomus</taxon>
    </lineage>
</organism>
<reference evidence="4" key="1">
    <citation type="submission" date="2022-01" db="EMBL/GenBank/DDBJ databases">
        <authorList>
            <person name="King R."/>
        </authorList>
    </citation>
    <scope>NUCLEOTIDE SEQUENCE</scope>
</reference>
<feature type="domain" description="C2H2-type" evidence="3">
    <location>
        <begin position="1517"/>
        <end position="1544"/>
    </location>
</feature>
<feature type="region of interest" description="Disordered" evidence="2">
    <location>
        <begin position="890"/>
        <end position="968"/>
    </location>
</feature>
<dbReference type="Proteomes" id="UP001153620">
    <property type="component" value="Chromosome 2"/>
</dbReference>
<protein>
    <recommendedName>
        <fullName evidence="3">C2H2-type domain-containing protein</fullName>
    </recommendedName>
</protein>
<evidence type="ECO:0000256" key="1">
    <source>
        <dbReference type="PROSITE-ProRule" id="PRU00042"/>
    </source>
</evidence>
<sequence>MEQADLAYSKKMERRVSTNSESSLEPADVSSSHKTLSTSDANSSLAVKTSQESDIIESDENEDYLNNNTCKSNKNDIETVTNIRSSSETRNESNVHDNNNKDKIVRRDNLRQLMDKMLQKKIMSVTTRNHNNNINNHSSDENMNFSHDAPSDNTTITNSTSTGTTKDETTKYVCPICDVVSTTQHDFTNHIRNHNNMRDSSDDGSSFTCRICSKVLSSASSLDRHVLVHTGLRPFNCRFCSLTFTTNGNMHRHMRTHKQPQHDRESYESDGSTDSSGSSHGNNRKVNNNFTNKRKSADDEQNNKRKVRAVNHVMSPSHELQQQQLQLQPLQKFCCPVCIRNDFNSMINLENHMDKEHPTIPAKCRHCEMVFKSHKALNAHRCGNNKSNTNVQQGFSDISSIIDFSCEKFPLIAQKMCEASIRTPITNQKYECRSCYRAFPCASAVEIHMKECNGTHEYLSHKRRRSRSETSADDEEMKREDFFSNLALQNRRNSRSPSLDKSFSSASMIIKQELRETPPFYQYFSEGRDFADIESIIKATSSGGLEKPIIEKDQHLYNREEEEAQDSFTIEFRKMKLRGEFPCRLCTMVFPNLRALKGHNRVHLSAAGPGPYRCNMCTFSINDKQALIRHMRNHNGDRPYECALCNYAFTTKANCERHLRNRHGKSTRDEVKRAIIYHPSEDSSVDDHSKKIAMYTTSQRFSRGDNGDDMDDDDDLDPSGRSTPVSHLKDMLNSHNGESPSRIQVKSLAELKAQQNFENDIEEEENDSHHLRPVDLSMDALDLSKKTDSFVHHSNGNDASGEDESDQERNNDDMDHPEIPKFDLAMFEKNFLMQQQLLTEALPKLDPAQMFNLAQMYRTFGFPTPGFPIHPALFLQNPLLLNDTMKNFFQKDMMPPTPPQSNSSQTPTAGSMSGGSLIVNPFVSPDSSPNGPASQISRTIEQSPVGNSIPIPPFPPTPQESPKKISTTPNHQHINLQNHTGPVKMVIKNGVLMPKQKQRRYRTERPFACEHCSARFTLRSNMERHIKQQHPQFWAQRQRGNHGLMRRGPSSGSSQMQMNGPQMMPTLQASGFGGISDQVKYAILAQQLKARDSPKLSPKSFPPLPLPLQTQLTVPDEISVRNEKRSEKNSAPNANHDDDEPQLVIDEDFHAEDLSKSSDGVNDKNTAARKVADNILEEAMKMGSSHAKSLIKAAQKQEREKEKESEKEHRNDRINREEANDLVSVSKLIDNATNSMVLSNYFSRPVPPMIDHSDEEGLVASGSASESNNSGTDEPNTSSIGKEKKKSAYSLAPNRVSCPYCQRKFPWSSSLRRHILTHTGQKPFKCSQCPLLFTTKSNCDRHLLRKHGNCEDAVSLQLPIDEMPEPVKEPVRSSKELKLEQAESPKETSFNIPSTLQLPILTKIENSSSPAQQQAPIMSSDLPFKCHLCDGSFVDRVGCLEHIKSLHSQDFAVLMQKVQLESEENVNGSPDDDDHDKKGKYPDYANRKVICAFCLRRFWSTEDLRRHMRTHSGDRPFSCDVCLRKFTLKHSMLRHRKKHSNAPHINNFQKPENGDANGNGSSINNSASDMSDDESSAIVTMNNKKLMEMMTSHEKNDQDFMTRMLNPINKELFLKFQEKFFNMQQQLSGSVGSNLLGSLLGISDQGVLNTMINASADEAAKMLGVDK</sequence>
<feature type="region of interest" description="Disordered" evidence="2">
    <location>
        <begin position="1248"/>
        <end position="1288"/>
    </location>
</feature>
<feature type="region of interest" description="Disordered" evidence="2">
    <location>
        <begin position="1091"/>
        <end position="1142"/>
    </location>
</feature>
<feature type="domain" description="C2H2-type" evidence="3">
    <location>
        <begin position="1424"/>
        <end position="1452"/>
    </location>
</feature>
<dbReference type="GO" id="GO:0008270">
    <property type="term" value="F:zinc ion binding"/>
    <property type="evidence" value="ECO:0007669"/>
    <property type="project" value="UniProtKB-KW"/>
</dbReference>
<dbReference type="OrthoDB" id="5377392at2759"/>
<feature type="domain" description="C2H2-type" evidence="3">
    <location>
        <begin position="612"/>
        <end position="639"/>
    </location>
</feature>
<dbReference type="PROSITE" id="PS50157">
    <property type="entry name" value="ZINC_FINGER_C2H2_2"/>
    <property type="match status" value="12"/>
</dbReference>
<keyword evidence="5" id="KW-1185">Reference proteome</keyword>
<accession>A0A9P0ITZ7</accession>
<dbReference type="FunFam" id="3.30.160.60:FF:001788">
    <property type="entry name" value="ras-responsive element-binding protein 1"/>
    <property type="match status" value="1"/>
</dbReference>
<name>A0A9P0ITZ7_9DIPT</name>
<dbReference type="InterPro" id="IPR052795">
    <property type="entry name" value="RREB1"/>
</dbReference>
<feature type="compositionally biased region" description="Polar residues" evidence="2">
    <location>
        <begin position="17"/>
        <end position="50"/>
    </location>
</feature>
<feature type="domain" description="C2H2-type" evidence="3">
    <location>
        <begin position="1489"/>
        <end position="1516"/>
    </location>
</feature>
<feature type="domain" description="C2H2-type" evidence="3">
    <location>
        <begin position="207"/>
        <end position="234"/>
    </location>
</feature>
<feature type="domain" description="C2H2-type" evidence="3">
    <location>
        <begin position="430"/>
        <end position="456"/>
    </location>
</feature>
<feature type="compositionally biased region" description="Basic and acidic residues" evidence="2">
    <location>
        <begin position="87"/>
        <end position="101"/>
    </location>
</feature>
<feature type="region of interest" description="Disordered" evidence="2">
    <location>
        <begin position="1182"/>
        <end position="1218"/>
    </location>
</feature>
<dbReference type="FunFam" id="3.30.160.60:FF:002095">
    <property type="entry name" value="ras-responsive element-binding protein 1"/>
    <property type="match status" value="1"/>
</dbReference>